<dbReference type="EMBL" id="KD052061">
    <property type="protein sequence ID" value="EMS64787.1"/>
    <property type="molecule type" value="Genomic_DNA"/>
</dbReference>
<gene>
    <name evidence="2" type="ORF">TRIUR3_28988</name>
</gene>
<protein>
    <submittedName>
        <fullName evidence="2">Uncharacterized protein</fullName>
    </submittedName>
</protein>
<organism evidence="2">
    <name type="scientific">Triticum urartu</name>
    <name type="common">Red wild einkorn</name>
    <name type="synonym">Crithodium urartu</name>
    <dbReference type="NCBI Taxonomy" id="4572"/>
    <lineage>
        <taxon>Eukaryota</taxon>
        <taxon>Viridiplantae</taxon>
        <taxon>Streptophyta</taxon>
        <taxon>Embryophyta</taxon>
        <taxon>Tracheophyta</taxon>
        <taxon>Spermatophyta</taxon>
        <taxon>Magnoliopsida</taxon>
        <taxon>Liliopsida</taxon>
        <taxon>Poales</taxon>
        <taxon>Poaceae</taxon>
        <taxon>BOP clade</taxon>
        <taxon>Pooideae</taxon>
        <taxon>Triticodae</taxon>
        <taxon>Triticeae</taxon>
        <taxon>Triticinae</taxon>
        <taxon>Triticum</taxon>
    </lineage>
</organism>
<dbReference type="AlphaFoldDB" id="M7ZXI6"/>
<sequence length="82" mass="9069">MGKKYKATPMSKWCNSVLLSVQFAGVFWDDSIKSSVSARLETNEVIASCYRRIGNNTRSSSHRVVLSPEKGKGVQTKHEHGG</sequence>
<accession>M7ZXI6</accession>
<evidence type="ECO:0000313" key="2">
    <source>
        <dbReference type="EMBL" id="EMS64787.1"/>
    </source>
</evidence>
<feature type="region of interest" description="Disordered" evidence="1">
    <location>
        <begin position="58"/>
        <end position="82"/>
    </location>
</feature>
<feature type="compositionally biased region" description="Basic and acidic residues" evidence="1">
    <location>
        <begin position="69"/>
        <end position="82"/>
    </location>
</feature>
<proteinExistence type="predicted"/>
<evidence type="ECO:0000256" key="1">
    <source>
        <dbReference type="SAM" id="MobiDB-lite"/>
    </source>
</evidence>
<reference evidence="2" key="1">
    <citation type="journal article" date="2013" name="Nature">
        <title>Draft genome of the wheat A-genome progenitor Triticum urartu.</title>
        <authorList>
            <person name="Ling H.Q."/>
            <person name="Zhao S."/>
            <person name="Liu D."/>
            <person name="Wang J."/>
            <person name="Sun H."/>
            <person name="Zhang C."/>
            <person name="Fan H."/>
            <person name="Li D."/>
            <person name="Dong L."/>
            <person name="Tao Y."/>
            <person name="Gao C."/>
            <person name="Wu H."/>
            <person name="Li Y."/>
            <person name="Cui Y."/>
            <person name="Guo X."/>
            <person name="Zheng S."/>
            <person name="Wang B."/>
            <person name="Yu K."/>
            <person name="Liang Q."/>
            <person name="Yang W."/>
            <person name="Lou X."/>
            <person name="Chen J."/>
            <person name="Feng M."/>
            <person name="Jian J."/>
            <person name="Zhang X."/>
            <person name="Luo G."/>
            <person name="Jiang Y."/>
            <person name="Liu J."/>
            <person name="Wang Z."/>
            <person name="Sha Y."/>
            <person name="Zhang B."/>
            <person name="Wu H."/>
            <person name="Tang D."/>
            <person name="Shen Q."/>
            <person name="Xue P."/>
            <person name="Zou S."/>
            <person name="Wang X."/>
            <person name="Liu X."/>
            <person name="Wang F."/>
            <person name="Yang Y."/>
            <person name="An X."/>
            <person name="Dong Z."/>
            <person name="Zhang K."/>
            <person name="Zhang X."/>
            <person name="Luo M.C."/>
            <person name="Dvorak J."/>
            <person name="Tong Y."/>
            <person name="Wang J."/>
            <person name="Yang H."/>
            <person name="Li Z."/>
            <person name="Wang D."/>
            <person name="Zhang A."/>
            <person name="Wang J."/>
        </authorList>
    </citation>
    <scope>NUCLEOTIDE SEQUENCE</scope>
</reference>
<name>M7ZXI6_TRIUA</name>